<feature type="domain" description="Nucleoporin POM152 Ig-like" evidence="4">
    <location>
        <begin position="352"/>
        <end position="412"/>
    </location>
</feature>
<dbReference type="Pfam" id="PF23664">
    <property type="entry name" value="Ig_Pom152"/>
    <property type="match status" value="1"/>
</dbReference>
<organism evidence="5 6">
    <name type="scientific">Helicostylum pulchrum</name>
    <dbReference type="NCBI Taxonomy" id="562976"/>
    <lineage>
        <taxon>Eukaryota</taxon>
        <taxon>Fungi</taxon>
        <taxon>Fungi incertae sedis</taxon>
        <taxon>Mucoromycota</taxon>
        <taxon>Mucoromycotina</taxon>
        <taxon>Mucoromycetes</taxon>
        <taxon>Mucorales</taxon>
        <taxon>Mucorineae</taxon>
        <taxon>Mucoraceae</taxon>
        <taxon>Helicostylum</taxon>
    </lineage>
</organism>
<keyword evidence="6" id="KW-1185">Reference proteome</keyword>
<proteinExistence type="predicted"/>
<comment type="caution">
    <text evidence="5">The sequence shown here is derived from an EMBL/GenBank/DDBJ whole genome shotgun (WGS) entry which is preliminary data.</text>
</comment>
<keyword evidence="1" id="KW-0472">Membrane</keyword>
<dbReference type="PANTHER" id="PTHR28206:SF1">
    <property type="entry name" value="NUCLEOPORIN POM152"/>
    <property type="match status" value="1"/>
</dbReference>
<evidence type="ECO:0000313" key="5">
    <source>
        <dbReference type="EMBL" id="GAA5796183.1"/>
    </source>
</evidence>
<dbReference type="InterPro" id="IPR037701">
    <property type="entry name" value="Pom152"/>
</dbReference>
<name>A0ABP9XN17_9FUNG</name>
<dbReference type="InterPro" id="IPR056544">
    <property type="entry name" value="Ig_POM152"/>
</dbReference>
<dbReference type="Pfam" id="PF24312">
    <property type="entry name" value="Ig-like_POM152"/>
    <property type="match status" value="1"/>
</dbReference>
<feature type="transmembrane region" description="Helical" evidence="1">
    <location>
        <begin position="79"/>
        <end position="106"/>
    </location>
</feature>
<keyword evidence="1" id="KW-1133">Transmembrane helix</keyword>
<evidence type="ECO:0000256" key="1">
    <source>
        <dbReference type="SAM" id="Phobius"/>
    </source>
</evidence>
<feature type="domain" description="Nucleoporin POM152 immunoglobulin-like" evidence="2">
    <location>
        <begin position="149"/>
        <end position="259"/>
    </location>
</feature>
<sequence length="413" mass="46669">MRPLIPYSVMGFNRQFHLAIGILVVLQSWKVEDILAVYYATNPEQYNGIIPKWCLIDACYLVSLHIAKIPWLQATKLRTIFLISTAFIFNLSVFIVFSGLFVNMVFGNQFGKQTSIPQNRGNYISGEDNVMSIKDKYCVSYDMSSSTCQPELPTFKLSAMPIASKCAGHSEIGTTFIAIFEGAPPYVLDYIITKQNDNSTTVVERKREYVGRSRYILYCLPSSGGEYSYDFHSFSDLHHKYQTTQIAPIKQSVHPLPDAKFDFSLRRVLRTCPGEDISMDVDLCGTGPFELSWTHAGQIYSDKVEGSRYKIMLVPFSRAGHHVVSLVKIEDANGCVKDIDSPDFTIDVRSDRPTVSFNTNGENVRKVKITKDTATSLPIRLTGERPWPVTYRNVELGDNSKRTERFIDHNASI</sequence>
<protein>
    <submittedName>
        <fullName evidence="5">Uncharacterized protein</fullName>
    </submittedName>
</protein>
<feature type="domain" description="Nucleoporin POM152 N-terminal transmembrane" evidence="3">
    <location>
        <begin position="17"/>
        <end position="95"/>
    </location>
</feature>
<dbReference type="InterPro" id="IPR056541">
    <property type="entry name" value="Ig-like_POM152"/>
</dbReference>
<evidence type="ECO:0000259" key="2">
    <source>
        <dbReference type="Pfam" id="PF23664"/>
    </source>
</evidence>
<dbReference type="InterPro" id="IPR056540">
    <property type="entry name" value="TMD_POM152"/>
</dbReference>
<dbReference type="EMBL" id="BAABUJ010000005">
    <property type="protein sequence ID" value="GAA5796183.1"/>
    <property type="molecule type" value="Genomic_DNA"/>
</dbReference>
<evidence type="ECO:0000259" key="3">
    <source>
        <dbReference type="Pfam" id="PF24097"/>
    </source>
</evidence>
<keyword evidence="1" id="KW-0812">Transmembrane</keyword>
<gene>
    <name evidence="5" type="ORF">HPULCUR_001552</name>
</gene>
<reference evidence="5 6" key="1">
    <citation type="submission" date="2024-04" db="EMBL/GenBank/DDBJ databases">
        <title>genome sequences of Mucor flavus KT1a and Helicostylum pulchrum KT1b strains isolation_sourced from the surface of a dry-aged beef.</title>
        <authorList>
            <person name="Toyotome T."/>
            <person name="Hosono M."/>
            <person name="Torimaru M."/>
            <person name="Fukuda K."/>
            <person name="Mikami N."/>
        </authorList>
    </citation>
    <scope>NUCLEOTIDE SEQUENCE [LARGE SCALE GENOMIC DNA]</scope>
    <source>
        <strain evidence="5 6">KT1b</strain>
    </source>
</reference>
<evidence type="ECO:0000313" key="6">
    <source>
        <dbReference type="Proteomes" id="UP001476247"/>
    </source>
</evidence>
<accession>A0ABP9XN17</accession>
<dbReference type="PANTHER" id="PTHR28206">
    <property type="entry name" value="NUCLEOPORIN POM152"/>
    <property type="match status" value="1"/>
</dbReference>
<dbReference type="Pfam" id="PF24097">
    <property type="entry name" value="TMD_POM152"/>
    <property type="match status" value="1"/>
</dbReference>
<evidence type="ECO:0000259" key="4">
    <source>
        <dbReference type="Pfam" id="PF24312"/>
    </source>
</evidence>
<dbReference type="Proteomes" id="UP001476247">
    <property type="component" value="Unassembled WGS sequence"/>
</dbReference>